<dbReference type="Proteomes" id="UP000503297">
    <property type="component" value="Chromosome"/>
</dbReference>
<proteinExistence type="predicted"/>
<evidence type="ECO:0000313" key="2">
    <source>
        <dbReference type="Proteomes" id="UP000503297"/>
    </source>
</evidence>
<keyword evidence="2" id="KW-1185">Reference proteome</keyword>
<accession>A0A6M8J0V3</accession>
<evidence type="ECO:0000313" key="1">
    <source>
        <dbReference type="EMBL" id="QKF07197.1"/>
    </source>
</evidence>
<dbReference type="EMBL" id="CP053716">
    <property type="protein sequence ID" value="QKF07197.1"/>
    <property type="molecule type" value="Genomic_DNA"/>
</dbReference>
<reference evidence="2" key="1">
    <citation type="submission" date="2020-05" db="EMBL/GenBank/DDBJ databases">
        <title>Novel species in genus Nocardioides.</title>
        <authorList>
            <person name="Zhang G."/>
        </authorList>
    </citation>
    <scope>NUCLEOTIDE SEQUENCE [LARGE SCALE GENOMIC DNA]</scope>
    <source>
        <strain evidence="2">zg-1050</strain>
    </source>
</reference>
<dbReference type="RefSeq" id="WP_173164154.1">
    <property type="nucleotide sequence ID" value="NZ_CP053716.1"/>
</dbReference>
<name>A0A6M8J0V3_9ACTN</name>
<dbReference type="AlphaFoldDB" id="A0A6M8J0V3"/>
<gene>
    <name evidence="1" type="ORF">HLV38_02960</name>
</gene>
<organism evidence="1 2">
    <name type="scientific">Berryella wangjianweii</name>
    <dbReference type="NCBI Taxonomy" id="2734634"/>
    <lineage>
        <taxon>Bacteria</taxon>
        <taxon>Bacillati</taxon>
        <taxon>Actinomycetota</taxon>
        <taxon>Coriobacteriia</taxon>
        <taxon>Eggerthellales</taxon>
        <taxon>Eggerthellaceae</taxon>
        <taxon>Berryella</taxon>
    </lineage>
</organism>
<sequence>MLVALRARADRCRDALGTPGDVARDWARLTDAERAAFAASGRGRIDGIPDEVLRGLGDRADGFGGYYFQRVVDEMATRDRMWLFDGTVPEPTYETPSVERSVTRDNPWEGRTGRRLAQHGIRPAFIQDYRWVTMDNGRKRKVGLPDLEGGVEIKTPTSSKNPHGAVKNYFGNCAGKEGLARVIIDNSESLFTDEEMEAAISDLLGDYDLPLVSCLGKSGELRNIRAKE</sequence>
<protein>
    <recommendedName>
        <fullName evidence="3">tRNA nuclease CdiA C-terminal domain-containing protein</fullName>
    </recommendedName>
</protein>
<evidence type="ECO:0008006" key="3">
    <source>
        <dbReference type="Google" id="ProtNLM"/>
    </source>
</evidence>
<dbReference type="KEGG" id="bwa:HLV38_02960"/>